<comment type="caution">
    <text evidence="1">The sequence shown here is derived from an EMBL/GenBank/DDBJ whole genome shotgun (WGS) entry which is preliminary data.</text>
</comment>
<reference evidence="1" key="1">
    <citation type="submission" date="2021-06" db="EMBL/GenBank/DDBJ databases">
        <authorList>
            <person name="Kallberg Y."/>
            <person name="Tangrot J."/>
            <person name="Rosling A."/>
        </authorList>
    </citation>
    <scope>NUCLEOTIDE SEQUENCE</scope>
    <source>
        <strain evidence="1">UK204</strain>
    </source>
</reference>
<organism evidence="1 2">
    <name type="scientific">Funneliformis caledonium</name>
    <dbReference type="NCBI Taxonomy" id="1117310"/>
    <lineage>
        <taxon>Eukaryota</taxon>
        <taxon>Fungi</taxon>
        <taxon>Fungi incertae sedis</taxon>
        <taxon>Mucoromycota</taxon>
        <taxon>Glomeromycotina</taxon>
        <taxon>Glomeromycetes</taxon>
        <taxon>Glomerales</taxon>
        <taxon>Glomeraceae</taxon>
        <taxon>Funneliformis</taxon>
    </lineage>
</organism>
<gene>
    <name evidence="1" type="ORF">FCALED_LOCUS17312</name>
</gene>
<protein>
    <submittedName>
        <fullName evidence="1">6145_t:CDS:1</fullName>
    </submittedName>
</protein>
<evidence type="ECO:0000313" key="2">
    <source>
        <dbReference type="Proteomes" id="UP000789570"/>
    </source>
</evidence>
<sequence>IEALGILELARTLQTIHELNQYINTNSKNTTESTKSDEGII</sequence>
<accession>A0A9N9JB08</accession>
<keyword evidence="2" id="KW-1185">Reference proteome</keyword>
<evidence type="ECO:0000313" key="1">
    <source>
        <dbReference type="EMBL" id="CAG8767492.1"/>
    </source>
</evidence>
<feature type="non-terminal residue" evidence="1">
    <location>
        <position position="41"/>
    </location>
</feature>
<name>A0A9N9JB08_9GLOM</name>
<feature type="non-terminal residue" evidence="1">
    <location>
        <position position="1"/>
    </location>
</feature>
<dbReference type="EMBL" id="CAJVPQ010025839">
    <property type="protein sequence ID" value="CAG8767492.1"/>
    <property type="molecule type" value="Genomic_DNA"/>
</dbReference>
<dbReference type="Proteomes" id="UP000789570">
    <property type="component" value="Unassembled WGS sequence"/>
</dbReference>
<dbReference type="AlphaFoldDB" id="A0A9N9JB08"/>
<proteinExistence type="predicted"/>